<comment type="caution">
    <text evidence="6">The sequence shown here is derived from an EMBL/GenBank/DDBJ whole genome shotgun (WGS) entry which is preliminary data.</text>
</comment>
<evidence type="ECO:0000313" key="7">
    <source>
        <dbReference type="Proteomes" id="UP000035054"/>
    </source>
</evidence>
<dbReference type="PRINTS" id="PR00691">
    <property type="entry name" value="ADHESINB"/>
</dbReference>
<comment type="subcellular location">
    <subcellularLocation>
        <location evidence="1">Cell envelope</location>
    </subcellularLocation>
</comment>
<dbReference type="PANTHER" id="PTHR42953:SF1">
    <property type="entry name" value="METAL-BINDING PROTEIN HI_0362-RELATED"/>
    <property type="match status" value="1"/>
</dbReference>
<gene>
    <name evidence="6" type="ORF">TH68_08485</name>
</gene>
<dbReference type="Proteomes" id="UP000035054">
    <property type="component" value="Unassembled WGS sequence"/>
</dbReference>
<dbReference type="Pfam" id="PF01297">
    <property type="entry name" value="ZnuA"/>
    <property type="match status" value="1"/>
</dbReference>
<dbReference type="InterPro" id="IPR006128">
    <property type="entry name" value="Lipoprotein_PsaA-like"/>
</dbReference>
<dbReference type="InterPro" id="IPR006127">
    <property type="entry name" value="ZnuA-like"/>
</dbReference>
<dbReference type="EMBL" id="JXUO01000278">
    <property type="protein sequence ID" value="KKZ11553.1"/>
    <property type="molecule type" value="Genomic_DNA"/>
</dbReference>
<dbReference type="InterPro" id="IPR050492">
    <property type="entry name" value="Bact_metal-bind_prot9"/>
</dbReference>
<dbReference type="PANTHER" id="PTHR42953">
    <property type="entry name" value="HIGH-AFFINITY ZINC UPTAKE SYSTEM PROTEIN ZNUA-RELATED"/>
    <property type="match status" value="1"/>
</dbReference>
<evidence type="ECO:0000256" key="2">
    <source>
        <dbReference type="ARBA" id="ARBA00022448"/>
    </source>
</evidence>
<dbReference type="GO" id="GO:0007155">
    <property type="term" value="P:cell adhesion"/>
    <property type="evidence" value="ECO:0007669"/>
    <property type="project" value="InterPro"/>
</dbReference>
<organism evidence="6 7">
    <name type="scientific">Candidatus Synechococcus spongiarum 142</name>
    <dbReference type="NCBI Taxonomy" id="1608213"/>
    <lineage>
        <taxon>Bacteria</taxon>
        <taxon>Bacillati</taxon>
        <taxon>Cyanobacteriota</taxon>
        <taxon>Cyanophyceae</taxon>
        <taxon>Synechococcales</taxon>
        <taxon>Synechococcaceae</taxon>
        <taxon>Synechococcus</taxon>
    </lineage>
</organism>
<evidence type="ECO:0008006" key="8">
    <source>
        <dbReference type="Google" id="ProtNLM"/>
    </source>
</evidence>
<name>A0A6N3WYT2_9SYNE</name>
<sequence length="308" mass="33289">MAAAALMGLTGCTVTSPLRQRDTSRPKVLASFTILADLAQAVAGDHLAVTSLIKPGAEVHSYEPTPSDLRQAAGAVLIVDNGLNMESWRERFYTDLPDHIPRVTLTQGIEPLSISDTVVAGRPNPHAWMSPRLAMVYVENLRQAFTEAAPEHGEAFAVNAAAYNQQLLQLDEELRQAIARLPKQRRLLVTCEGAFSYLARDYGLEEAYLWPVNGDSEVTAKRLAEVIRLVKDRPLPAVFCESTVNSAAQEQGAAATGARLAGVFYVDSLSGPQGPAPTLLELQRHNIRILMDGLLHDPHPGGARGSAL</sequence>
<dbReference type="GO" id="GO:0030001">
    <property type="term" value="P:metal ion transport"/>
    <property type="evidence" value="ECO:0007669"/>
    <property type="project" value="InterPro"/>
</dbReference>
<dbReference type="GO" id="GO:0030313">
    <property type="term" value="C:cell envelope"/>
    <property type="evidence" value="ECO:0007669"/>
    <property type="project" value="UniProtKB-SubCell"/>
</dbReference>
<evidence type="ECO:0000256" key="3">
    <source>
        <dbReference type="ARBA" id="ARBA00022723"/>
    </source>
</evidence>
<comment type="similarity">
    <text evidence="5">Belongs to the bacterial solute-binding protein 9 family.</text>
</comment>
<evidence type="ECO:0000313" key="6">
    <source>
        <dbReference type="EMBL" id="KKZ11553.1"/>
    </source>
</evidence>
<dbReference type="InterPro" id="IPR006129">
    <property type="entry name" value="AdhesinB"/>
</dbReference>
<keyword evidence="4" id="KW-0732">Signal</keyword>
<evidence type="ECO:0000256" key="1">
    <source>
        <dbReference type="ARBA" id="ARBA00004196"/>
    </source>
</evidence>
<dbReference type="PRINTS" id="PR00690">
    <property type="entry name" value="ADHESNFAMILY"/>
</dbReference>
<dbReference type="Gene3D" id="3.40.50.1980">
    <property type="entry name" value="Nitrogenase molybdenum iron protein domain"/>
    <property type="match status" value="2"/>
</dbReference>
<accession>A0A6N3WYT2</accession>
<evidence type="ECO:0000256" key="5">
    <source>
        <dbReference type="RuleBase" id="RU003512"/>
    </source>
</evidence>
<dbReference type="GO" id="GO:0046872">
    <property type="term" value="F:metal ion binding"/>
    <property type="evidence" value="ECO:0007669"/>
    <property type="project" value="UniProtKB-KW"/>
</dbReference>
<keyword evidence="2 5" id="KW-0813">Transport</keyword>
<keyword evidence="3" id="KW-0479">Metal-binding</keyword>
<proteinExistence type="inferred from homology"/>
<evidence type="ECO:0000256" key="4">
    <source>
        <dbReference type="ARBA" id="ARBA00022729"/>
    </source>
</evidence>
<dbReference type="CDD" id="cd01137">
    <property type="entry name" value="PsaA"/>
    <property type="match status" value="1"/>
</dbReference>
<dbReference type="AlphaFoldDB" id="A0A6N3WYT2"/>
<protein>
    <recommendedName>
        <fullName evidence="8">Iron-binding protein</fullName>
    </recommendedName>
</protein>
<dbReference type="SUPFAM" id="SSF53807">
    <property type="entry name" value="Helical backbone' metal receptor"/>
    <property type="match status" value="1"/>
</dbReference>
<reference evidence="6 7" key="1">
    <citation type="submission" date="2015-01" db="EMBL/GenBank/DDBJ databases">
        <title>Lifestyle Evolution in Cyanobacterial Symbionts of Sponges.</title>
        <authorList>
            <person name="Burgsdorf I."/>
            <person name="Slaby B.M."/>
            <person name="Handley K.M."/>
            <person name="Haber M."/>
            <person name="Blom J."/>
            <person name="Marshall C.W."/>
            <person name="Gilbert J.A."/>
            <person name="Hentschel U."/>
            <person name="Steindler L."/>
        </authorList>
    </citation>
    <scope>NUCLEOTIDE SEQUENCE [LARGE SCALE GENOMIC DNA]</scope>
    <source>
        <strain evidence="6">142</strain>
    </source>
</reference>